<keyword evidence="2" id="KW-1185">Reference proteome</keyword>
<evidence type="ECO:0000313" key="1">
    <source>
        <dbReference type="EMBL" id="URE37800.1"/>
    </source>
</evidence>
<protein>
    <submittedName>
        <fullName evidence="1">Uncharacterized protein</fullName>
    </submittedName>
</protein>
<name>A0A9E7HQ08_9LILI</name>
<dbReference type="EMBL" id="CP097510">
    <property type="protein sequence ID" value="URE37800.1"/>
    <property type="molecule type" value="Genomic_DNA"/>
</dbReference>
<accession>A0A9E7HQ08</accession>
<evidence type="ECO:0000313" key="2">
    <source>
        <dbReference type="Proteomes" id="UP001055439"/>
    </source>
</evidence>
<organism evidence="1 2">
    <name type="scientific">Musa troglodytarum</name>
    <name type="common">fe'i banana</name>
    <dbReference type="NCBI Taxonomy" id="320322"/>
    <lineage>
        <taxon>Eukaryota</taxon>
        <taxon>Viridiplantae</taxon>
        <taxon>Streptophyta</taxon>
        <taxon>Embryophyta</taxon>
        <taxon>Tracheophyta</taxon>
        <taxon>Spermatophyta</taxon>
        <taxon>Magnoliopsida</taxon>
        <taxon>Liliopsida</taxon>
        <taxon>Zingiberales</taxon>
        <taxon>Musaceae</taxon>
        <taxon>Musa</taxon>
    </lineage>
</organism>
<dbReference type="AlphaFoldDB" id="A0A9E7HQ08"/>
<reference evidence="1" key="1">
    <citation type="submission" date="2022-05" db="EMBL/GenBank/DDBJ databases">
        <title>The Musa troglodytarum L. genome provides insights into the mechanism of non-climacteric behaviour and enrichment of carotenoids.</title>
        <authorList>
            <person name="Wang J."/>
        </authorList>
    </citation>
    <scope>NUCLEOTIDE SEQUENCE</scope>
    <source>
        <tissue evidence="1">Leaf</tissue>
    </source>
</reference>
<proteinExistence type="predicted"/>
<dbReference type="Proteomes" id="UP001055439">
    <property type="component" value="Chromosome 8"/>
</dbReference>
<sequence>MVQEFKPGTVHIDQYLPETHQDVDHSTHGYVDMDRIQIDMANRMPCLEVLSTMVRTHDMIAADLCNVNQGSLYWSVASDCHEPHVSEVTVEARTIASLIGAEHGECQSLYFRH</sequence>
<gene>
    <name evidence="1" type="ORF">MUK42_14577</name>
</gene>